<evidence type="ECO:0000313" key="10">
    <source>
        <dbReference type="Proteomes" id="UP000003639"/>
    </source>
</evidence>
<dbReference type="RefSeq" id="WP_006571484.1">
    <property type="nucleotide sequence ID" value="NZ_AAXG02000007.1"/>
</dbReference>
<keyword evidence="5" id="KW-0598">Phosphotransferase system</keyword>
<reference evidence="9 10" key="1">
    <citation type="submission" date="2007-04" db="EMBL/GenBank/DDBJ databases">
        <authorList>
            <person name="Fulton L."/>
            <person name="Clifton S."/>
            <person name="Fulton B."/>
            <person name="Xu J."/>
            <person name="Minx P."/>
            <person name="Pepin K.H."/>
            <person name="Johnson M."/>
            <person name="Thiruvilangam P."/>
            <person name="Bhonagiri V."/>
            <person name="Nash W.E."/>
            <person name="Mardis E.R."/>
            <person name="Wilson R.K."/>
        </authorList>
    </citation>
    <scope>NUCLEOTIDE SEQUENCE [LARGE SCALE GENOMIC DNA]</scope>
    <source>
        <strain evidence="9 10">ATCC 29799</strain>
    </source>
</reference>
<evidence type="ECO:0000256" key="7">
    <source>
        <dbReference type="PROSITE-ProRule" id="PRU00423"/>
    </source>
</evidence>
<evidence type="ECO:0000313" key="9">
    <source>
        <dbReference type="EMBL" id="EDN00995.1"/>
    </source>
</evidence>
<evidence type="ECO:0000256" key="1">
    <source>
        <dbReference type="ARBA" id="ARBA00022448"/>
    </source>
</evidence>
<dbReference type="STRING" id="411467.BACCAP_00935"/>
<dbReference type="Gene3D" id="3.40.50.2300">
    <property type="match status" value="1"/>
</dbReference>
<dbReference type="AlphaFoldDB" id="A6NRV7"/>
<dbReference type="CDD" id="cd05564">
    <property type="entry name" value="PTS_IIB_chitobiose_lichenan"/>
    <property type="match status" value="1"/>
</dbReference>
<dbReference type="eggNOG" id="COG1440">
    <property type="taxonomic scope" value="Bacteria"/>
</dbReference>
<protein>
    <submittedName>
        <fullName evidence="9">PTS system, Lactose/Cellobiose specific IIB subunit</fullName>
    </submittedName>
</protein>
<dbReference type="Proteomes" id="UP000003639">
    <property type="component" value="Unassembled WGS sequence"/>
</dbReference>
<comment type="caution">
    <text evidence="9">The sequence shown here is derived from an EMBL/GenBank/DDBJ whole genome shotgun (WGS) entry which is preliminary data.</text>
</comment>
<proteinExistence type="predicted"/>
<dbReference type="InterPro" id="IPR051819">
    <property type="entry name" value="PTS_sugar-specific_EIIB"/>
</dbReference>
<evidence type="ECO:0000256" key="3">
    <source>
        <dbReference type="ARBA" id="ARBA00022597"/>
    </source>
</evidence>
<keyword evidence="10" id="KW-1185">Reference proteome</keyword>
<evidence type="ECO:0000259" key="8">
    <source>
        <dbReference type="PROSITE" id="PS51100"/>
    </source>
</evidence>
<dbReference type="PANTHER" id="PTHR34581">
    <property type="entry name" value="PTS SYSTEM N,N'-DIACETYLCHITOBIOSE-SPECIFIC EIIB COMPONENT"/>
    <property type="match status" value="1"/>
</dbReference>
<dbReference type="GO" id="GO:0008982">
    <property type="term" value="F:protein-N(PI)-phosphohistidine-sugar phosphotransferase activity"/>
    <property type="evidence" value="ECO:0007669"/>
    <property type="project" value="InterPro"/>
</dbReference>
<evidence type="ECO:0000256" key="5">
    <source>
        <dbReference type="ARBA" id="ARBA00022683"/>
    </source>
</evidence>
<evidence type="ECO:0000256" key="4">
    <source>
        <dbReference type="ARBA" id="ARBA00022679"/>
    </source>
</evidence>
<evidence type="ECO:0000256" key="2">
    <source>
        <dbReference type="ARBA" id="ARBA00022553"/>
    </source>
</evidence>
<feature type="domain" description="PTS EIIB type-3" evidence="8">
    <location>
        <begin position="1"/>
        <end position="102"/>
    </location>
</feature>
<keyword evidence="6" id="KW-0418">Kinase</keyword>
<sequence length="102" mass="11249">MTHIVLACAFGMSTSMLVQRMQDEAAKRGLDVNIRAISETDVKRETGSMDVLLLGPQIRFQLKKFQGDLAPLGIPVDVIEMTDYGRMNGPAVLDKALALMRK</sequence>
<dbReference type="Pfam" id="PF02302">
    <property type="entry name" value="PTS_IIB"/>
    <property type="match status" value="1"/>
</dbReference>
<name>A6NRV7_9FIRM</name>
<reference evidence="9 10" key="2">
    <citation type="submission" date="2007-06" db="EMBL/GenBank/DDBJ databases">
        <title>Draft genome sequence of Pseudoflavonifractor capillosus ATCC 29799.</title>
        <authorList>
            <person name="Sudarsanam P."/>
            <person name="Ley R."/>
            <person name="Guruge J."/>
            <person name="Turnbaugh P.J."/>
            <person name="Mahowald M."/>
            <person name="Liep D."/>
            <person name="Gordon J."/>
        </authorList>
    </citation>
    <scope>NUCLEOTIDE SEQUENCE [LARGE SCALE GENOMIC DNA]</scope>
    <source>
        <strain evidence="9 10">ATCC 29799</strain>
    </source>
</reference>
<dbReference type="GO" id="GO:0016301">
    <property type="term" value="F:kinase activity"/>
    <property type="evidence" value="ECO:0007669"/>
    <property type="project" value="UniProtKB-KW"/>
</dbReference>
<dbReference type="EMBL" id="AAXG02000007">
    <property type="protein sequence ID" value="EDN00995.1"/>
    <property type="molecule type" value="Genomic_DNA"/>
</dbReference>
<dbReference type="SUPFAM" id="SSF52794">
    <property type="entry name" value="PTS system IIB component-like"/>
    <property type="match status" value="1"/>
</dbReference>
<dbReference type="PANTHER" id="PTHR34581:SF2">
    <property type="entry name" value="PTS SYSTEM N,N'-DIACETYLCHITOBIOSE-SPECIFIC EIIB COMPONENT"/>
    <property type="match status" value="1"/>
</dbReference>
<organism evidence="9 10">
    <name type="scientific">Pseudoflavonifractor capillosus ATCC 29799</name>
    <dbReference type="NCBI Taxonomy" id="411467"/>
    <lineage>
        <taxon>Bacteria</taxon>
        <taxon>Bacillati</taxon>
        <taxon>Bacillota</taxon>
        <taxon>Clostridia</taxon>
        <taxon>Eubacteriales</taxon>
        <taxon>Oscillospiraceae</taxon>
        <taxon>Pseudoflavonifractor</taxon>
    </lineage>
</organism>
<dbReference type="InterPro" id="IPR036095">
    <property type="entry name" value="PTS_EIIB-like_sf"/>
</dbReference>
<evidence type="ECO:0000256" key="6">
    <source>
        <dbReference type="ARBA" id="ARBA00022777"/>
    </source>
</evidence>
<dbReference type="PROSITE" id="PS51100">
    <property type="entry name" value="PTS_EIIB_TYPE_3"/>
    <property type="match status" value="1"/>
</dbReference>
<dbReference type="InterPro" id="IPR003501">
    <property type="entry name" value="PTS_EIIB_2/3"/>
</dbReference>
<dbReference type="GO" id="GO:0009401">
    <property type="term" value="P:phosphoenolpyruvate-dependent sugar phosphotransferase system"/>
    <property type="evidence" value="ECO:0007669"/>
    <property type="project" value="UniProtKB-KW"/>
</dbReference>
<accession>A6NRV7</accession>
<keyword evidence="4" id="KW-0808">Transferase</keyword>
<feature type="modified residue" description="Phosphocysteine; by EIIA" evidence="7">
    <location>
        <position position="8"/>
    </location>
</feature>
<keyword evidence="3" id="KW-0762">Sugar transport</keyword>
<dbReference type="InterPro" id="IPR013012">
    <property type="entry name" value="PTS_EIIB_3"/>
</dbReference>
<keyword evidence="2" id="KW-0597">Phosphoprotein</keyword>
<keyword evidence="1" id="KW-0813">Transport</keyword>
<gene>
    <name evidence="9" type="ORF">BACCAP_00935</name>
</gene>
<dbReference type="OrthoDB" id="9808134at2"/>